<dbReference type="PROSITE" id="PS01047">
    <property type="entry name" value="HMA_1"/>
    <property type="match status" value="1"/>
</dbReference>
<evidence type="ECO:0000313" key="9">
    <source>
        <dbReference type="Proteomes" id="UP000217999"/>
    </source>
</evidence>
<keyword evidence="10" id="KW-1185">Reference proteome</keyword>
<evidence type="ECO:0000313" key="8">
    <source>
        <dbReference type="Proteomes" id="UP000217780"/>
    </source>
</evidence>
<dbReference type="Pfam" id="PF00403">
    <property type="entry name" value="HMA"/>
    <property type="match status" value="1"/>
</dbReference>
<evidence type="ECO:0000256" key="1">
    <source>
        <dbReference type="ARBA" id="ARBA00022723"/>
    </source>
</evidence>
<dbReference type="Proteomes" id="UP000275180">
    <property type="component" value="Unassembled WGS sequence"/>
</dbReference>
<reference evidence="8 9" key="1">
    <citation type="submission" date="2017-08" db="EMBL/GenBank/DDBJ databases">
        <title>WGS of Clinical strains of the CDC Group NO-1 linked to zoonotic infections in humans.</title>
        <authorList>
            <person name="Bernier A.-M."/>
            <person name="Bernard K."/>
        </authorList>
    </citation>
    <scope>NUCLEOTIDE SEQUENCE [LARGE SCALE GENOMIC DNA]</scope>
    <source>
        <strain evidence="4 10">NML00-0135</strain>
        <strain evidence="3 9">NML03-0146</strain>
        <strain evidence="5 11">NML79-0751</strain>
        <strain evidence="6 8">NML91-0035</strain>
    </source>
</reference>
<evidence type="ECO:0000313" key="10">
    <source>
        <dbReference type="Proteomes" id="UP000218054"/>
    </source>
</evidence>
<dbReference type="PROSITE" id="PS50846">
    <property type="entry name" value="HMA_2"/>
    <property type="match status" value="1"/>
</dbReference>
<accession>A0A2A2AET2</accession>
<dbReference type="Proteomes" id="UP000218054">
    <property type="component" value="Unassembled WGS sequence"/>
</dbReference>
<gene>
    <name evidence="3" type="ORF">CK620_08500</name>
    <name evidence="5" type="ORF">CK623_13510</name>
    <name evidence="4" type="ORF">CK625_07765</name>
    <name evidence="6" type="ORF">CLI92_11845</name>
    <name evidence="7" type="ORF">EBQ34_13965</name>
</gene>
<dbReference type="EMBL" id="RDQJ01000034">
    <property type="protein sequence ID" value="RMX09215.1"/>
    <property type="molecule type" value="Genomic_DNA"/>
</dbReference>
<dbReference type="CDD" id="cd00371">
    <property type="entry name" value="HMA"/>
    <property type="match status" value="1"/>
</dbReference>
<evidence type="ECO:0000313" key="7">
    <source>
        <dbReference type="EMBL" id="RMX09215.1"/>
    </source>
</evidence>
<dbReference type="Proteomes" id="UP000217780">
    <property type="component" value="Unassembled WGS sequence"/>
</dbReference>
<dbReference type="InterPro" id="IPR017969">
    <property type="entry name" value="Heavy-metal-associated_CS"/>
</dbReference>
<accession>A0A2A2T2V7</accession>
<keyword evidence="1" id="KW-0479">Metal-binding</keyword>
<protein>
    <submittedName>
        <fullName evidence="7">Copper chaperone</fullName>
    </submittedName>
    <submittedName>
        <fullName evidence="4">Heavy metal transport/detoxification protein</fullName>
    </submittedName>
</protein>
<evidence type="ECO:0000313" key="4">
    <source>
        <dbReference type="EMBL" id="PAT37050.1"/>
    </source>
</evidence>
<dbReference type="SUPFAM" id="SSF55008">
    <property type="entry name" value="HMA, heavy metal-associated domain"/>
    <property type="match status" value="1"/>
</dbReference>
<accession>A0A3M6R1W5</accession>
<dbReference type="EMBL" id="NSJB01000004">
    <property type="protein sequence ID" value="PAT37050.1"/>
    <property type="molecule type" value="Genomic_DNA"/>
</dbReference>
<dbReference type="EMBL" id="NSJF01000004">
    <property type="protein sequence ID" value="PAT34266.1"/>
    <property type="molecule type" value="Genomic_DNA"/>
</dbReference>
<dbReference type="Proteomes" id="UP000217999">
    <property type="component" value="Unassembled WGS sequence"/>
</dbReference>
<evidence type="ECO:0000313" key="12">
    <source>
        <dbReference type="Proteomes" id="UP000275180"/>
    </source>
</evidence>
<dbReference type="InterPro" id="IPR036163">
    <property type="entry name" value="HMA_dom_sf"/>
</dbReference>
<evidence type="ECO:0000259" key="2">
    <source>
        <dbReference type="PROSITE" id="PS50846"/>
    </source>
</evidence>
<evidence type="ECO:0000313" key="5">
    <source>
        <dbReference type="EMBL" id="PAT37879.1"/>
    </source>
</evidence>
<dbReference type="Proteomes" id="UP000218644">
    <property type="component" value="Unassembled WGS sequence"/>
</dbReference>
<sequence length="66" mass="6933">MNQTFKVQGMTCEHCVQAVQKAILKTDNTAKVQVDLPTGLVSIASSQPRSALVAAIEEAGYTVGSP</sequence>
<dbReference type="OrthoDB" id="9813965at2"/>
<dbReference type="AlphaFoldDB" id="A0A2A2AET2"/>
<dbReference type="GO" id="GO:0046872">
    <property type="term" value="F:metal ion binding"/>
    <property type="evidence" value="ECO:0007669"/>
    <property type="project" value="UniProtKB-KW"/>
</dbReference>
<dbReference type="EMBL" id="NSJD01000036">
    <property type="protein sequence ID" value="PAT37879.1"/>
    <property type="molecule type" value="Genomic_DNA"/>
</dbReference>
<dbReference type="EMBL" id="NTBI01000012">
    <property type="protein sequence ID" value="PAX15862.1"/>
    <property type="molecule type" value="Genomic_DNA"/>
</dbReference>
<evidence type="ECO:0000313" key="3">
    <source>
        <dbReference type="EMBL" id="PAT34266.1"/>
    </source>
</evidence>
<dbReference type="Gene3D" id="3.30.70.100">
    <property type="match status" value="1"/>
</dbReference>
<dbReference type="RefSeq" id="WP_095539746.1">
    <property type="nucleotide sequence ID" value="NZ_NSJB01000004.1"/>
</dbReference>
<proteinExistence type="predicted"/>
<comment type="caution">
    <text evidence="4">The sequence shown here is derived from an EMBL/GenBank/DDBJ whole genome shotgun (WGS) entry which is preliminary data.</text>
</comment>
<evidence type="ECO:0000313" key="11">
    <source>
        <dbReference type="Proteomes" id="UP000218644"/>
    </source>
</evidence>
<feature type="domain" description="HMA" evidence="2">
    <location>
        <begin position="1"/>
        <end position="64"/>
    </location>
</feature>
<name>A0A2A2AET2_9BURK</name>
<accession>A0A2A2AJS8</accession>
<organism evidence="4 10">
    <name type="scientific">Vandammella animalimorsus</name>
    <dbReference type="NCBI Taxonomy" id="2029117"/>
    <lineage>
        <taxon>Bacteria</taxon>
        <taxon>Pseudomonadati</taxon>
        <taxon>Pseudomonadota</taxon>
        <taxon>Betaproteobacteria</taxon>
        <taxon>Burkholderiales</taxon>
        <taxon>Comamonadaceae</taxon>
        <taxon>Vandammella</taxon>
    </lineage>
</organism>
<accession>A0A2A2A8W6</accession>
<reference evidence="7 12" key="2">
    <citation type="submission" date="2018-10" db="EMBL/GenBank/DDBJ databases">
        <title>Comamonadaceae CDC group NO-1 genome sequencing and assembly.</title>
        <authorList>
            <person name="Bernier A.-M."/>
            <person name="Bernard K."/>
        </authorList>
    </citation>
    <scope>NUCLEOTIDE SEQUENCE [LARGE SCALE GENOMIC DNA]</scope>
    <source>
        <strain evidence="7 12">NML180582</strain>
    </source>
</reference>
<dbReference type="InterPro" id="IPR006121">
    <property type="entry name" value="HMA_dom"/>
</dbReference>
<evidence type="ECO:0000313" key="6">
    <source>
        <dbReference type="EMBL" id="PAX15862.1"/>
    </source>
</evidence>